<dbReference type="Proteomes" id="UP000319949">
    <property type="component" value="Unassembled WGS sequence"/>
</dbReference>
<comment type="caution">
    <text evidence="3">The sequence shown here is derived from an EMBL/GenBank/DDBJ whole genome shotgun (WGS) entry which is preliminary data.</text>
</comment>
<organism evidence="3 4">
    <name type="scientific">Bradyrhizobium stylosanthis</name>
    <dbReference type="NCBI Taxonomy" id="1803665"/>
    <lineage>
        <taxon>Bacteria</taxon>
        <taxon>Pseudomonadati</taxon>
        <taxon>Pseudomonadota</taxon>
        <taxon>Alphaproteobacteria</taxon>
        <taxon>Hyphomicrobiales</taxon>
        <taxon>Nitrobacteraceae</taxon>
        <taxon>Bradyrhizobium</taxon>
    </lineage>
</organism>
<evidence type="ECO:0000256" key="2">
    <source>
        <dbReference type="SAM" id="SignalP"/>
    </source>
</evidence>
<protein>
    <submittedName>
        <fullName evidence="3">Uncharacterized protein</fullName>
    </submittedName>
</protein>
<sequence>MRKLILIAAISLLATEAYAGGSRSLSLAAGSANQQVEQPATAAAAPVPPQATQAPAAPQATNVQTATTTPTSTAPAATAAPAPATAAAPASPTAAPVTTSATETTKAKRRQPSTEARVIRELHRHGIYW</sequence>
<feature type="compositionally biased region" description="Low complexity" evidence="1">
    <location>
        <begin position="28"/>
        <end position="104"/>
    </location>
</feature>
<name>A0A560EBN5_9BRAD</name>
<accession>A0A560EBN5</accession>
<feature type="region of interest" description="Disordered" evidence="1">
    <location>
        <begin position="28"/>
        <end position="115"/>
    </location>
</feature>
<gene>
    <name evidence="3" type="ORF">FBZ96_101576</name>
</gene>
<evidence type="ECO:0000313" key="3">
    <source>
        <dbReference type="EMBL" id="TWB06761.1"/>
    </source>
</evidence>
<evidence type="ECO:0000313" key="4">
    <source>
        <dbReference type="Proteomes" id="UP000319949"/>
    </source>
</evidence>
<feature type="chain" id="PRO_5021898976" evidence="2">
    <location>
        <begin position="20"/>
        <end position="129"/>
    </location>
</feature>
<dbReference type="AlphaFoldDB" id="A0A560EBN5"/>
<keyword evidence="4" id="KW-1185">Reference proteome</keyword>
<reference evidence="3 4" key="1">
    <citation type="submission" date="2019-06" db="EMBL/GenBank/DDBJ databases">
        <title>Genomic Encyclopedia of Type Strains, Phase IV (KMG-V): Genome sequencing to study the core and pangenomes of soil and plant-associated prokaryotes.</title>
        <authorList>
            <person name="Whitman W."/>
        </authorList>
    </citation>
    <scope>NUCLEOTIDE SEQUENCE [LARGE SCALE GENOMIC DNA]</scope>
    <source>
        <strain evidence="3 4">BR 510</strain>
    </source>
</reference>
<proteinExistence type="predicted"/>
<dbReference type="EMBL" id="VITK01000001">
    <property type="protein sequence ID" value="TWB06761.1"/>
    <property type="molecule type" value="Genomic_DNA"/>
</dbReference>
<evidence type="ECO:0000256" key="1">
    <source>
        <dbReference type="SAM" id="MobiDB-lite"/>
    </source>
</evidence>
<dbReference type="RefSeq" id="WP_145657041.1">
    <property type="nucleotide sequence ID" value="NZ_VITK01000001.1"/>
</dbReference>
<feature type="signal peptide" evidence="2">
    <location>
        <begin position="1"/>
        <end position="19"/>
    </location>
</feature>
<keyword evidence="2" id="KW-0732">Signal</keyword>